<evidence type="ECO:0000313" key="1">
    <source>
        <dbReference type="EMBL" id="MDX2296156.1"/>
    </source>
</evidence>
<name>A0ABU4KEH7_9ACTN</name>
<dbReference type="Proteomes" id="UP001278571">
    <property type="component" value="Unassembled WGS sequence"/>
</dbReference>
<reference evidence="1 2" key="1">
    <citation type="submission" date="2023-10" db="EMBL/GenBank/DDBJ databases">
        <authorList>
            <person name="Wang X.X."/>
        </authorList>
    </citation>
    <scope>NUCLEOTIDE SEQUENCE [LARGE SCALE GENOMIC DNA]</scope>
    <source>
        <strain evidence="1 2">NBRC 12816</strain>
    </source>
</reference>
<keyword evidence="2" id="KW-1185">Reference proteome</keyword>
<evidence type="ECO:0000313" key="2">
    <source>
        <dbReference type="Proteomes" id="UP001278571"/>
    </source>
</evidence>
<comment type="caution">
    <text evidence="1">The sequence shown here is derived from an EMBL/GenBank/DDBJ whole genome shotgun (WGS) entry which is preliminary data.</text>
</comment>
<organism evidence="1 2">
    <name type="scientific">Streptomyces roseolus</name>
    <dbReference type="NCBI Taxonomy" id="67358"/>
    <lineage>
        <taxon>Bacteria</taxon>
        <taxon>Bacillati</taxon>
        <taxon>Actinomycetota</taxon>
        <taxon>Actinomycetes</taxon>
        <taxon>Kitasatosporales</taxon>
        <taxon>Streptomycetaceae</taxon>
        <taxon>Streptomyces</taxon>
    </lineage>
</organism>
<dbReference type="EMBL" id="JAWJZF010000490">
    <property type="protein sequence ID" value="MDX2296156.1"/>
    <property type="molecule type" value="Genomic_DNA"/>
</dbReference>
<sequence>MDAIAESLNSLRTDAKRRITEAVVEAHESIVFGQLRTRTSAEAIASWLGTRPTR</sequence>
<protein>
    <submittedName>
        <fullName evidence="1">Uncharacterized protein</fullName>
    </submittedName>
</protein>
<gene>
    <name evidence="1" type="ORF">R2363_28755</name>
</gene>
<dbReference type="RefSeq" id="WP_319012338.1">
    <property type="nucleotide sequence ID" value="NZ_JAWJZF010000490.1"/>
</dbReference>
<accession>A0ABU4KEH7</accession>
<proteinExistence type="predicted"/>